<evidence type="ECO:0000259" key="3">
    <source>
        <dbReference type="Pfam" id="PF20203"/>
    </source>
</evidence>
<dbReference type="InterPro" id="IPR046695">
    <property type="entry name" value="DUF6565"/>
</dbReference>
<keyword evidence="2" id="KW-0732">Signal</keyword>
<dbReference type="AlphaFoldDB" id="A0A3M9MS81"/>
<dbReference type="Proteomes" id="UP000271010">
    <property type="component" value="Unassembled WGS sequence"/>
</dbReference>
<dbReference type="Pfam" id="PF20203">
    <property type="entry name" value="DUF6565"/>
    <property type="match status" value="1"/>
</dbReference>
<sequence length="285" mass="32027">MKKTNLFKKHTLIYAASLFLVSAQFACSRTENAEGNQTAQGTAQTSDQAYEDYKNYVSQLETDVKQGWDSTATDWDQRMETARADYDARYSAVNQYAGDFDENRRKEYDELQSRYNTAWATREEQYNTWRMNHQGAGMATTGTSSVDMSALDESKIPSYTATDIRKAYENFVAHVQKHKSGFSNEDWRTVEKYWNQLDDRKNAIQSQLSDKDKWEIAKAKTQYITMKNASKVGNTASKFGSDAKEVGKDVSNSKVGEAAKDAGKAVGNTAKKAGQKVGDAFDGKE</sequence>
<dbReference type="RefSeq" id="WP_123134524.1">
    <property type="nucleotide sequence ID" value="NZ_RJJE01000017.1"/>
</dbReference>
<comment type="caution">
    <text evidence="4">The sequence shown here is derived from an EMBL/GenBank/DDBJ whole genome shotgun (WGS) entry which is preliminary data.</text>
</comment>
<gene>
    <name evidence="4" type="ORF">EFA69_18430</name>
</gene>
<protein>
    <recommendedName>
        <fullName evidence="3">DUF6565 domain-containing protein</fullName>
    </recommendedName>
</protein>
<evidence type="ECO:0000256" key="2">
    <source>
        <dbReference type="SAM" id="SignalP"/>
    </source>
</evidence>
<organism evidence="4 5">
    <name type="scientific">Rufibacter immobilis</name>
    <dbReference type="NCBI Taxonomy" id="1348778"/>
    <lineage>
        <taxon>Bacteria</taxon>
        <taxon>Pseudomonadati</taxon>
        <taxon>Bacteroidota</taxon>
        <taxon>Cytophagia</taxon>
        <taxon>Cytophagales</taxon>
        <taxon>Hymenobacteraceae</taxon>
        <taxon>Rufibacter</taxon>
    </lineage>
</organism>
<keyword evidence="5" id="KW-1185">Reference proteome</keyword>
<evidence type="ECO:0000313" key="4">
    <source>
        <dbReference type="EMBL" id="RNI28057.1"/>
    </source>
</evidence>
<name>A0A3M9MS81_9BACT</name>
<dbReference type="EMBL" id="RJJE01000017">
    <property type="protein sequence ID" value="RNI28057.1"/>
    <property type="molecule type" value="Genomic_DNA"/>
</dbReference>
<proteinExistence type="predicted"/>
<evidence type="ECO:0000256" key="1">
    <source>
        <dbReference type="SAM" id="MobiDB-lite"/>
    </source>
</evidence>
<feature type="signal peptide" evidence="2">
    <location>
        <begin position="1"/>
        <end position="26"/>
    </location>
</feature>
<evidence type="ECO:0000313" key="5">
    <source>
        <dbReference type="Proteomes" id="UP000271010"/>
    </source>
</evidence>
<reference evidence="4 5" key="1">
    <citation type="submission" date="2018-11" db="EMBL/GenBank/DDBJ databases">
        <title>Rufibacter latericius sp. nov., isolated from water in Baiyang Lake.</title>
        <authorList>
            <person name="Yang Y."/>
        </authorList>
    </citation>
    <scope>NUCLEOTIDE SEQUENCE [LARGE SCALE GENOMIC DNA]</scope>
    <source>
        <strain evidence="4 5">MCC P1</strain>
    </source>
</reference>
<feature type="domain" description="DUF6565" evidence="3">
    <location>
        <begin position="175"/>
        <end position="252"/>
    </location>
</feature>
<feature type="chain" id="PRO_5017975693" description="DUF6565 domain-containing protein" evidence="2">
    <location>
        <begin position="27"/>
        <end position="285"/>
    </location>
</feature>
<dbReference type="OrthoDB" id="851558at2"/>
<accession>A0A3M9MS81</accession>
<feature type="region of interest" description="Disordered" evidence="1">
    <location>
        <begin position="234"/>
        <end position="285"/>
    </location>
</feature>